<reference evidence="1" key="1">
    <citation type="submission" date="2022-06" db="EMBL/GenBank/DDBJ databases">
        <authorList>
            <person name="Legras J.-L."/>
            <person name="Devillers H."/>
            <person name="Grondin C."/>
        </authorList>
    </citation>
    <scope>NUCLEOTIDE SEQUENCE</scope>
    <source>
        <strain evidence="1">CLIB 1444</strain>
    </source>
</reference>
<sequence length="402" mass="47394">MNRKPISSRFPLCENDSELLRQSKRSIIDSLRQSVKHYGSYKVSSNNFEIFMQRETIKQLEDYKEFFEKAQVIVNHHEHQTDKSLNETKMELTQIAQTYGKSTDPMSSYLFGQRLVDTYFQHIYKENNAVSEEEDVDDIMSNVSALSSNSGLELFSLKPVLKMSNNNHPEHYLRKLNDFKTFIHEIIDIKDEDKGLEQFLINVHFEKFSKLNNEGMKQREKRDFQKLIKTSFVEKYVLDGFDVLYDEISTAVNLNSATHSNTENPRWFDQFMALWKYDVYDDLKVGEEHFITLSESDYKFKIYSDPGLVAFLMNLNKFYDYLILLQPGRSEKYLFNDFYLDSEEEELANIMADFSQQKVFGRKSPKLIKFNEEINVRLFNVFDPVQVTIDSPSQRLSSDDEN</sequence>
<keyword evidence="2" id="KW-1185">Reference proteome</keyword>
<evidence type="ECO:0000313" key="1">
    <source>
        <dbReference type="EMBL" id="CAH6719368.1"/>
    </source>
</evidence>
<accession>A0ACA9Y3I3</accession>
<gene>
    <name evidence="1" type="ORF">CLIB1444_02S06898</name>
</gene>
<protein>
    <submittedName>
        <fullName evidence="1">Uncharacterized protein</fullName>
    </submittedName>
</protein>
<name>A0ACA9Y3I3_9ASCO</name>
<dbReference type="EMBL" id="CALSDN010000002">
    <property type="protein sequence ID" value="CAH6719368.1"/>
    <property type="molecule type" value="Genomic_DNA"/>
</dbReference>
<evidence type="ECO:0000313" key="2">
    <source>
        <dbReference type="Proteomes" id="UP001152531"/>
    </source>
</evidence>
<dbReference type="Proteomes" id="UP001152531">
    <property type="component" value="Unassembled WGS sequence"/>
</dbReference>
<comment type="caution">
    <text evidence="1">The sequence shown here is derived from an EMBL/GenBank/DDBJ whole genome shotgun (WGS) entry which is preliminary data.</text>
</comment>
<proteinExistence type="predicted"/>
<organism evidence="1 2">
    <name type="scientific">[Candida] jaroonii</name>
    <dbReference type="NCBI Taxonomy" id="467808"/>
    <lineage>
        <taxon>Eukaryota</taxon>
        <taxon>Fungi</taxon>
        <taxon>Dikarya</taxon>
        <taxon>Ascomycota</taxon>
        <taxon>Saccharomycotina</taxon>
        <taxon>Pichiomycetes</taxon>
        <taxon>Debaryomycetaceae</taxon>
        <taxon>Yamadazyma</taxon>
    </lineage>
</organism>